<dbReference type="OrthoDB" id="341587at2759"/>
<dbReference type="SMART" id="SM00368">
    <property type="entry name" value="LRR_RI"/>
    <property type="match status" value="4"/>
</dbReference>
<dbReference type="PANTHER" id="PTHR24114:SF2">
    <property type="entry name" value="F-BOX DOMAIN-CONTAINING PROTEIN-RELATED"/>
    <property type="match status" value="1"/>
</dbReference>
<dbReference type="Gene3D" id="3.80.10.10">
    <property type="entry name" value="Ribonuclease Inhibitor"/>
    <property type="match status" value="1"/>
</dbReference>
<dbReference type="PANTHER" id="PTHR24114">
    <property type="entry name" value="LEUCINE RICH REPEAT FAMILY PROTEIN"/>
    <property type="match status" value="1"/>
</dbReference>
<dbReference type="InterPro" id="IPR052394">
    <property type="entry name" value="LRR-containing"/>
</dbReference>
<keyword evidence="2" id="KW-1185">Reference proteome</keyword>
<accession>K0SQY9</accession>
<dbReference type="AlphaFoldDB" id="K0SQY9"/>
<protein>
    <submittedName>
        <fullName evidence="1">Uncharacterized protein</fullName>
    </submittedName>
</protein>
<reference evidence="1 2" key="1">
    <citation type="journal article" date="2012" name="Genome Biol.">
        <title>Genome and low-iron response of an oceanic diatom adapted to chronic iron limitation.</title>
        <authorList>
            <person name="Lommer M."/>
            <person name="Specht M."/>
            <person name="Roy A.S."/>
            <person name="Kraemer L."/>
            <person name="Andreson R."/>
            <person name="Gutowska M.A."/>
            <person name="Wolf J."/>
            <person name="Bergner S.V."/>
            <person name="Schilhabel M.B."/>
            <person name="Klostermeier U.C."/>
            <person name="Beiko R.G."/>
            <person name="Rosenstiel P."/>
            <person name="Hippler M."/>
            <person name="Laroche J."/>
        </authorList>
    </citation>
    <scope>NUCLEOTIDE SEQUENCE [LARGE SCALE GENOMIC DNA]</scope>
    <source>
        <strain evidence="1 2">CCMP1005</strain>
    </source>
</reference>
<name>K0SQY9_THAOC</name>
<dbReference type="InterPro" id="IPR032675">
    <property type="entry name" value="LRR_dom_sf"/>
</dbReference>
<sequence>MRSSLESLQDIAMRQVIANFATHPFSPNNQSCGLSKETSAAVCLGLPLPTEVGACYFNSLIHYVDNENYWKRASGSVSAANNHKQLYLENNLKMFGNVEETSTAVVDLGNVMHGLYLTSPTEELDYYAELHNLAAICLSKSSHVKAQLSDMLTKTRQQPLVSLAITESNLLDQDLHQIVTGLGENSTLLHLDVSNNAITCGDGFKELVTSMLMTEENAQLTYLDLSGNRLDQNAGNILGKALRINNTLLTLSLRLNRLKDCGGWALLACLRENCSLQLINVSANGLGSRVVGELSVLEQSKTSRSFTPTIVLTSNPFLSQDMEILRSFRSCVRQDGSLIKTEQFDPTILAAVPIKMFPQGGLLEDEVATGVCGVFPLPMGIGKEDRFVSESEPILTGPGIHTDRCPQLMERGPSTRQGAQLYGTGQHSSPLCWPVRVSIVAKCAPEGVPSGHEEGEAQPQQKLNPEVVGSIPRVFSFALEADCYPEGRNRSWSYCGNTLVGRAPSHLGERFPEVPLAASASPLPKAGRAVIQSVAARSTSGLSFC</sequence>
<dbReference type="EMBL" id="AGNL01018216">
    <property type="protein sequence ID" value="EJK63486.1"/>
    <property type="molecule type" value="Genomic_DNA"/>
</dbReference>
<dbReference type="Proteomes" id="UP000266841">
    <property type="component" value="Unassembled WGS sequence"/>
</dbReference>
<evidence type="ECO:0000313" key="2">
    <source>
        <dbReference type="Proteomes" id="UP000266841"/>
    </source>
</evidence>
<gene>
    <name evidence="1" type="ORF">THAOC_15847</name>
</gene>
<evidence type="ECO:0000313" key="1">
    <source>
        <dbReference type="EMBL" id="EJK63486.1"/>
    </source>
</evidence>
<comment type="caution">
    <text evidence="1">The sequence shown here is derived from an EMBL/GenBank/DDBJ whole genome shotgun (WGS) entry which is preliminary data.</text>
</comment>
<dbReference type="SUPFAM" id="SSF52047">
    <property type="entry name" value="RNI-like"/>
    <property type="match status" value="1"/>
</dbReference>
<organism evidence="1 2">
    <name type="scientific">Thalassiosira oceanica</name>
    <name type="common">Marine diatom</name>
    <dbReference type="NCBI Taxonomy" id="159749"/>
    <lineage>
        <taxon>Eukaryota</taxon>
        <taxon>Sar</taxon>
        <taxon>Stramenopiles</taxon>
        <taxon>Ochrophyta</taxon>
        <taxon>Bacillariophyta</taxon>
        <taxon>Coscinodiscophyceae</taxon>
        <taxon>Thalassiosirophycidae</taxon>
        <taxon>Thalassiosirales</taxon>
        <taxon>Thalassiosiraceae</taxon>
        <taxon>Thalassiosira</taxon>
    </lineage>
</organism>
<proteinExistence type="predicted"/>